<dbReference type="SFLD" id="SFLDG01129">
    <property type="entry name" value="C1.5:_HAD__Beta-PGM__Phosphata"/>
    <property type="match status" value="1"/>
</dbReference>
<sequence length="224" mass="24086">MTSPGYDLVLLDLDGTLMNSAPGIVSSIVHTYDHYGVPVPDADTLRRFVGPPITESFLAHGFTAEQLRDVVGTYRADFSVRGMYVNSVFNQITDVLADLREAGVRLAVATSKPEPYARELTARFELDPFLDGVYGASLDEVTRARKGDVIAYALAELDAAQPVPARERTLMVGDRHHDVDGAREHGLACLGVSWGYADEGELVAAGALGVVDSPAELADLILAR</sequence>
<gene>
    <name evidence="1" type="ORF">SAMN04488035_0683</name>
</gene>
<proteinExistence type="predicted"/>
<keyword evidence="2" id="KW-1185">Reference proteome</keyword>
<dbReference type="InterPro" id="IPR050155">
    <property type="entry name" value="HAD-like_hydrolase_sf"/>
</dbReference>
<evidence type="ECO:0000313" key="1">
    <source>
        <dbReference type="EMBL" id="SFE82998.1"/>
    </source>
</evidence>
<reference evidence="2" key="1">
    <citation type="submission" date="2016-10" db="EMBL/GenBank/DDBJ databases">
        <authorList>
            <person name="Varghese N."/>
            <person name="Submissions S."/>
        </authorList>
    </citation>
    <scope>NUCLEOTIDE SEQUENCE [LARGE SCALE GENOMIC DNA]</scope>
    <source>
        <strain evidence="2">DSM 19083</strain>
    </source>
</reference>
<dbReference type="InterPro" id="IPR023198">
    <property type="entry name" value="PGP-like_dom2"/>
</dbReference>
<dbReference type="PANTHER" id="PTHR43434:SF20">
    <property type="entry name" value="5'-NUCLEOTIDASE"/>
    <property type="match status" value="1"/>
</dbReference>
<organism evidence="1 2">
    <name type="scientific">Flavimobilis marinus</name>
    <dbReference type="NCBI Taxonomy" id="285351"/>
    <lineage>
        <taxon>Bacteria</taxon>
        <taxon>Bacillati</taxon>
        <taxon>Actinomycetota</taxon>
        <taxon>Actinomycetes</taxon>
        <taxon>Micrococcales</taxon>
        <taxon>Jonesiaceae</taxon>
        <taxon>Flavimobilis</taxon>
    </lineage>
</organism>
<dbReference type="Gene3D" id="3.40.50.1000">
    <property type="entry name" value="HAD superfamily/HAD-like"/>
    <property type="match status" value="1"/>
</dbReference>
<protein>
    <submittedName>
        <fullName evidence="1">Phosphoglycolate phosphatase</fullName>
    </submittedName>
</protein>
<dbReference type="RefSeq" id="WP_229828279.1">
    <property type="nucleotide sequence ID" value="NZ_BNAN01000001.1"/>
</dbReference>
<dbReference type="SFLD" id="SFLDS00003">
    <property type="entry name" value="Haloacid_Dehalogenase"/>
    <property type="match status" value="1"/>
</dbReference>
<dbReference type="InterPro" id="IPR041492">
    <property type="entry name" value="HAD_2"/>
</dbReference>
<dbReference type="GO" id="GO:0005829">
    <property type="term" value="C:cytosol"/>
    <property type="evidence" value="ECO:0007669"/>
    <property type="project" value="TreeGrafter"/>
</dbReference>
<dbReference type="PANTHER" id="PTHR43434">
    <property type="entry name" value="PHOSPHOGLYCOLATE PHOSPHATASE"/>
    <property type="match status" value="1"/>
</dbReference>
<dbReference type="GO" id="GO:0004713">
    <property type="term" value="F:protein tyrosine kinase activity"/>
    <property type="evidence" value="ECO:0007669"/>
    <property type="project" value="TreeGrafter"/>
</dbReference>
<dbReference type="STRING" id="285351.SAMN04488035_0683"/>
<dbReference type="SUPFAM" id="SSF56784">
    <property type="entry name" value="HAD-like"/>
    <property type="match status" value="1"/>
</dbReference>
<dbReference type="Pfam" id="PF13419">
    <property type="entry name" value="HAD_2"/>
    <property type="match status" value="1"/>
</dbReference>
<evidence type="ECO:0000313" key="2">
    <source>
        <dbReference type="Proteomes" id="UP000198520"/>
    </source>
</evidence>
<dbReference type="InterPro" id="IPR036412">
    <property type="entry name" value="HAD-like_sf"/>
</dbReference>
<dbReference type="EMBL" id="FONZ01000001">
    <property type="protein sequence ID" value="SFE82998.1"/>
    <property type="molecule type" value="Genomic_DNA"/>
</dbReference>
<dbReference type="Proteomes" id="UP000198520">
    <property type="component" value="Unassembled WGS sequence"/>
</dbReference>
<dbReference type="Gene3D" id="1.10.150.240">
    <property type="entry name" value="Putative phosphatase, domain 2"/>
    <property type="match status" value="1"/>
</dbReference>
<dbReference type="AlphaFoldDB" id="A0A1I2DR75"/>
<dbReference type="InterPro" id="IPR023214">
    <property type="entry name" value="HAD_sf"/>
</dbReference>
<accession>A0A1I2DR75</accession>
<name>A0A1I2DR75_9MICO</name>